<evidence type="ECO:0000256" key="1">
    <source>
        <dbReference type="ARBA" id="ARBA00004141"/>
    </source>
</evidence>
<feature type="transmembrane region" description="Helical" evidence="5">
    <location>
        <begin position="388"/>
        <end position="419"/>
    </location>
</feature>
<dbReference type="Proteomes" id="UP000281741">
    <property type="component" value="Chromosome"/>
</dbReference>
<feature type="transmembrane region" description="Helical" evidence="5">
    <location>
        <begin position="339"/>
        <end position="368"/>
    </location>
</feature>
<reference evidence="9 10" key="1">
    <citation type="submission" date="2018-11" db="EMBL/GenBank/DDBJ databases">
        <title>Proposal to divide the Flavobacteriaceae and reorganize its genera based on Amino Acid Identity values calculated from whole genome sequences.</title>
        <authorList>
            <person name="Nicholson A.C."/>
            <person name="Gulvik C.A."/>
            <person name="Whitney A.M."/>
            <person name="Humrighouse B.W."/>
            <person name="Bell M."/>
            <person name="Holmes B."/>
            <person name="Steigerwalt A.G."/>
            <person name="Villarma A."/>
            <person name="Sheth M."/>
            <person name="Batra D."/>
            <person name="Pryor J."/>
            <person name="Bernardet J.-F."/>
            <person name="Hugo C."/>
            <person name="Kampfer P."/>
            <person name="Newman J."/>
            <person name="McQuiston J.R."/>
        </authorList>
    </citation>
    <scope>NUCLEOTIDE SEQUENCE [LARGE SCALE GENOMIC DNA]</scope>
    <source>
        <strain evidence="7 9">G0207</strain>
        <strain evidence="8 10">H5143</strain>
    </source>
</reference>
<dbReference type="EMBL" id="CP033912">
    <property type="protein sequence ID" value="AZA95728.1"/>
    <property type="molecule type" value="Genomic_DNA"/>
</dbReference>
<feature type="transmembrane region" description="Helical" evidence="5">
    <location>
        <begin position="163"/>
        <end position="185"/>
    </location>
</feature>
<dbReference type="GO" id="GO:0055085">
    <property type="term" value="P:transmembrane transport"/>
    <property type="evidence" value="ECO:0007669"/>
    <property type="project" value="InterPro"/>
</dbReference>
<dbReference type="AlphaFoldDB" id="A0A3G6MTJ0"/>
<keyword evidence="2 5" id="KW-0812">Transmembrane</keyword>
<dbReference type="InterPro" id="IPR001902">
    <property type="entry name" value="SLC26A/SulP_fam"/>
</dbReference>
<protein>
    <submittedName>
        <fullName evidence="7">SulP family inorganic anion transporter</fullName>
    </submittedName>
</protein>
<feature type="transmembrane region" description="Helical" evidence="5">
    <location>
        <begin position="61"/>
        <end position="78"/>
    </location>
</feature>
<comment type="subcellular location">
    <subcellularLocation>
        <location evidence="1">Membrane</location>
        <topology evidence="1">Multi-pass membrane protein</topology>
    </subcellularLocation>
</comment>
<keyword evidence="3 5" id="KW-1133">Transmembrane helix</keyword>
<feature type="transmembrane region" description="Helical" evidence="5">
    <location>
        <begin position="116"/>
        <end position="134"/>
    </location>
</feature>
<evidence type="ECO:0000313" key="10">
    <source>
        <dbReference type="Proteomes" id="UP000281741"/>
    </source>
</evidence>
<dbReference type="PANTHER" id="PTHR11814">
    <property type="entry name" value="SULFATE TRANSPORTER"/>
    <property type="match status" value="1"/>
</dbReference>
<feature type="transmembrane region" description="Helical" evidence="5">
    <location>
        <begin position="40"/>
        <end position="56"/>
    </location>
</feature>
<gene>
    <name evidence="7" type="ORF">EG349_10720</name>
    <name evidence="8" type="ORF">EG353_09175</name>
</gene>
<evidence type="ECO:0000256" key="2">
    <source>
        <dbReference type="ARBA" id="ARBA00022692"/>
    </source>
</evidence>
<evidence type="ECO:0000259" key="6">
    <source>
        <dbReference type="Pfam" id="PF00916"/>
    </source>
</evidence>
<dbReference type="Proteomes" id="UP000274073">
    <property type="component" value="Chromosome"/>
</dbReference>
<evidence type="ECO:0000256" key="3">
    <source>
        <dbReference type="ARBA" id="ARBA00022989"/>
    </source>
</evidence>
<dbReference type="GO" id="GO:0016020">
    <property type="term" value="C:membrane"/>
    <property type="evidence" value="ECO:0007669"/>
    <property type="project" value="UniProtKB-SubCell"/>
</dbReference>
<feature type="transmembrane region" description="Helical" evidence="5">
    <location>
        <begin position="12"/>
        <end position="34"/>
    </location>
</feature>
<keyword evidence="4 5" id="KW-0472">Membrane</keyword>
<dbReference type="InterPro" id="IPR011547">
    <property type="entry name" value="SLC26A/SulP_dom"/>
</dbReference>
<sequence>MKKTSLIGGIKENFPSGLVVFLVALPLCLGIALASGAPPLSGIIAGIVGGLVIGSISNSNISVSGPAAGLTAIVLTAITDLGAFNIFLCAGIIAGIIQLVLGFVRAGSISNYFPNNVIEGMLAAIGIIIILKQIPHALGFDKDYEGHQSIFDNGLNFGYFSELFGAIQPGAIIVTLVSISILIIWDRVHFLKRIKMLPGALVAVVAGIALNEIFKMTGSSLAIEKQHLVSLPVPQSLEDFKNLITIPDFNGFLNPKVWIAGATIAIVASIETLLCIEASDRLDVQRRITDTNLELKAQGIGNLVSSFIGGLPMTSVVVRSSANANAGATSKMSTIIHGILLLICVLSIPVILNLIPLSTLAAVLIMVGYKLAKPATFRHFWQLGKFQFIPFVATVVAVVATDLLKGVGIGLAISVFYILQGNMKRAYYLSREKLDDADEITMKLAEEVSFLNKAAIKKTLKNIKPNSTVTIDARGTSYIATDVLEMIQDFANIRAKEEDINVELLGFKTSYRDYERDENSHIVVTHKRAM</sequence>
<feature type="transmembrane region" description="Helical" evidence="5">
    <location>
        <begin position="84"/>
        <end position="104"/>
    </location>
</feature>
<proteinExistence type="predicted"/>
<evidence type="ECO:0000313" key="7">
    <source>
        <dbReference type="EMBL" id="AZA87229.1"/>
    </source>
</evidence>
<evidence type="ECO:0000256" key="4">
    <source>
        <dbReference type="ARBA" id="ARBA00023136"/>
    </source>
</evidence>
<dbReference type="EMBL" id="CP033915">
    <property type="protein sequence ID" value="AZA87229.1"/>
    <property type="molecule type" value="Genomic_DNA"/>
</dbReference>
<accession>A0A3G6MTJ0</accession>
<evidence type="ECO:0000313" key="9">
    <source>
        <dbReference type="Proteomes" id="UP000274073"/>
    </source>
</evidence>
<keyword evidence="10" id="KW-1185">Reference proteome</keyword>
<evidence type="ECO:0000256" key="5">
    <source>
        <dbReference type="SAM" id="Phobius"/>
    </source>
</evidence>
<dbReference type="KEGG" id="csha:EG350_18645"/>
<evidence type="ECO:0000313" key="8">
    <source>
        <dbReference type="EMBL" id="AZA95728.1"/>
    </source>
</evidence>
<dbReference type="RefSeq" id="WP_066438544.1">
    <property type="nucleotide sequence ID" value="NZ_CP033912.1"/>
</dbReference>
<organism evidence="7 9">
    <name type="scientific">Chryseobacterium shandongense</name>
    <dbReference type="NCBI Taxonomy" id="1493872"/>
    <lineage>
        <taxon>Bacteria</taxon>
        <taxon>Pseudomonadati</taxon>
        <taxon>Bacteroidota</taxon>
        <taxon>Flavobacteriia</taxon>
        <taxon>Flavobacteriales</taxon>
        <taxon>Weeksellaceae</taxon>
        <taxon>Chryseobacterium group</taxon>
        <taxon>Chryseobacterium</taxon>
    </lineage>
</organism>
<dbReference type="OrthoDB" id="9769739at2"/>
<dbReference type="Pfam" id="PF00916">
    <property type="entry name" value="Sulfate_transp"/>
    <property type="match status" value="1"/>
</dbReference>
<feature type="transmembrane region" description="Helical" evidence="5">
    <location>
        <begin position="257"/>
        <end position="276"/>
    </location>
</feature>
<name>A0A3G6MTJ0_9FLAO</name>
<feature type="domain" description="SLC26A/SulP transporter" evidence="6">
    <location>
        <begin position="11"/>
        <end position="394"/>
    </location>
</feature>
<feature type="transmembrane region" description="Helical" evidence="5">
    <location>
        <begin position="197"/>
        <end position="214"/>
    </location>
</feature>